<dbReference type="SUPFAM" id="SSF55729">
    <property type="entry name" value="Acyl-CoA N-acyltransferases (Nat)"/>
    <property type="match status" value="1"/>
</dbReference>
<dbReference type="CDD" id="cd04301">
    <property type="entry name" value="NAT_SF"/>
    <property type="match status" value="1"/>
</dbReference>
<accession>A0A3S0AYA6</accession>
<dbReference type="Gene3D" id="3.40.630.30">
    <property type="match status" value="1"/>
</dbReference>
<comment type="caution">
    <text evidence="2">The sequence shown here is derived from an EMBL/GenBank/DDBJ whole genome shotgun (WGS) entry which is preliminary data.</text>
</comment>
<dbReference type="Pfam" id="PF13673">
    <property type="entry name" value="Acetyltransf_10"/>
    <property type="match status" value="1"/>
</dbReference>
<protein>
    <submittedName>
        <fullName evidence="2">GNAT family N-acetyltransferase</fullName>
    </submittedName>
</protein>
<proteinExistence type="predicted"/>
<dbReference type="InterPro" id="IPR039143">
    <property type="entry name" value="GNPNAT1-like"/>
</dbReference>
<evidence type="ECO:0000313" key="2">
    <source>
        <dbReference type="EMBL" id="RST89926.1"/>
    </source>
</evidence>
<evidence type="ECO:0000313" key="3">
    <source>
        <dbReference type="Proteomes" id="UP000277864"/>
    </source>
</evidence>
<organism evidence="2 3">
    <name type="scientific">Vagococcus humatus</name>
    <dbReference type="NCBI Taxonomy" id="1889241"/>
    <lineage>
        <taxon>Bacteria</taxon>
        <taxon>Bacillati</taxon>
        <taxon>Bacillota</taxon>
        <taxon>Bacilli</taxon>
        <taxon>Lactobacillales</taxon>
        <taxon>Enterococcaceae</taxon>
        <taxon>Vagococcus</taxon>
    </lineage>
</organism>
<evidence type="ECO:0000259" key="1">
    <source>
        <dbReference type="PROSITE" id="PS51186"/>
    </source>
</evidence>
<dbReference type="RefSeq" id="WP_125942540.1">
    <property type="nucleotide sequence ID" value="NZ_PXZH01000001.1"/>
</dbReference>
<dbReference type="OrthoDB" id="9796171at2"/>
<name>A0A3S0AYA6_9ENTE</name>
<dbReference type="Proteomes" id="UP000277864">
    <property type="component" value="Unassembled WGS sequence"/>
</dbReference>
<dbReference type="EMBL" id="PXZH01000001">
    <property type="protein sequence ID" value="RST89926.1"/>
    <property type="molecule type" value="Genomic_DNA"/>
</dbReference>
<feature type="domain" description="N-acetyltransferase" evidence="1">
    <location>
        <begin position="3"/>
        <end position="146"/>
    </location>
</feature>
<reference evidence="2 3" key="1">
    <citation type="submission" date="2018-03" db="EMBL/GenBank/DDBJ databases">
        <authorList>
            <person name="Gulvik C.A."/>
        </authorList>
    </citation>
    <scope>NUCLEOTIDE SEQUENCE [LARGE SCALE GENOMIC DNA]</scope>
    <source>
        <strain evidence="2 3">JCM 31581</strain>
    </source>
</reference>
<dbReference type="PROSITE" id="PS51186">
    <property type="entry name" value="GNAT"/>
    <property type="match status" value="1"/>
</dbReference>
<keyword evidence="2" id="KW-0808">Transferase</keyword>
<dbReference type="PANTHER" id="PTHR13355">
    <property type="entry name" value="GLUCOSAMINE 6-PHOSPHATE N-ACETYLTRANSFERASE"/>
    <property type="match status" value="1"/>
</dbReference>
<gene>
    <name evidence="2" type="ORF">C7P63_02280</name>
</gene>
<dbReference type="InterPro" id="IPR016181">
    <property type="entry name" value="Acyl_CoA_acyltransferase"/>
</dbReference>
<dbReference type="GO" id="GO:0008080">
    <property type="term" value="F:N-acetyltransferase activity"/>
    <property type="evidence" value="ECO:0007669"/>
    <property type="project" value="TreeGrafter"/>
</dbReference>
<dbReference type="AlphaFoldDB" id="A0A3S0AYA6"/>
<sequence>MILHTGELDSIIYHDALMIRHKVFVQEQQRPRELEFAYDEASCLHLVYYVQDLPAGTVRLLPMTADLVKIQRMAILPEFRGQKLGSQLINAAEELASVYGYQSVVLDAQEQAIPFYEKMNYVPTGEPAFIRPNATIKNLPMMKQLEGQLKLA</sequence>
<keyword evidence="3" id="KW-1185">Reference proteome</keyword>
<dbReference type="InterPro" id="IPR000182">
    <property type="entry name" value="GNAT_dom"/>
</dbReference>